<dbReference type="SUPFAM" id="SSF57652">
    <property type="entry name" value="HIPIP (high potential iron protein)"/>
    <property type="match status" value="1"/>
</dbReference>
<dbReference type="InterPro" id="IPR000170">
    <property type="entry name" value="High_potential_FeS_prot"/>
</dbReference>
<dbReference type="InterPro" id="IPR036369">
    <property type="entry name" value="HIPIP_sf"/>
</dbReference>
<dbReference type="InterPro" id="IPR006311">
    <property type="entry name" value="TAT_signal"/>
</dbReference>
<evidence type="ECO:0000313" key="11">
    <source>
        <dbReference type="Proteomes" id="UP001245184"/>
    </source>
</evidence>
<gene>
    <name evidence="10" type="ORF">QF025_003915</name>
</gene>
<organism evidence="10 11">
    <name type="scientific">Paraburkholderia graminis</name>
    <dbReference type="NCBI Taxonomy" id="60548"/>
    <lineage>
        <taxon>Bacteria</taxon>
        <taxon>Pseudomonadati</taxon>
        <taxon>Pseudomonadota</taxon>
        <taxon>Betaproteobacteria</taxon>
        <taxon>Burkholderiales</taxon>
        <taxon>Burkholderiaceae</taxon>
        <taxon>Paraburkholderia</taxon>
    </lineage>
</organism>
<evidence type="ECO:0000313" key="10">
    <source>
        <dbReference type="EMBL" id="MDR6205195.1"/>
    </source>
</evidence>
<dbReference type="GO" id="GO:0046872">
    <property type="term" value="F:metal ion binding"/>
    <property type="evidence" value="ECO:0007669"/>
    <property type="project" value="UniProtKB-KW"/>
</dbReference>
<evidence type="ECO:0000256" key="3">
    <source>
        <dbReference type="ARBA" id="ARBA00022723"/>
    </source>
</evidence>
<evidence type="ECO:0000256" key="4">
    <source>
        <dbReference type="ARBA" id="ARBA00022982"/>
    </source>
</evidence>
<evidence type="ECO:0000256" key="1">
    <source>
        <dbReference type="ARBA" id="ARBA00022448"/>
    </source>
</evidence>
<feature type="chain" id="PRO_5044874258" description="High-potential iron-sulfur protein" evidence="8">
    <location>
        <begin position="33"/>
        <end position="105"/>
    </location>
</feature>
<evidence type="ECO:0000256" key="5">
    <source>
        <dbReference type="ARBA" id="ARBA00023004"/>
    </source>
</evidence>
<feature type="signal peptide" evidence="8">
    <location>
        <begin position="1"/>
        <end position="32"/>
    </location>
</feature>
<reference evidence="10 11" key="1">
    <citation type="submission" date="2023-08" db="EMBL/GenBank/DDBJ databases">
        <title>Genome sequencing of plant associated microbes to promote plant fitness in Sorghum bicolor and Oryza sativa.</title>
        <authorList>
            <person name="Coleman-Derr D."/>
        </authorList>
    </citation>
    <scope>NUCLEOTIDE SEQUENCE [LARGE SCALE GENOMIC DNA]</scope>
    <source>
        <strain evidence="10 11">SLBN-33</strain>
    </source>
</reference>
<dbReference type="GO" id="GO:0051539">
    <property type="term" value="F:4 iron, 4 sulfur cluster binding"/>
    <property type="evidence" value="ECO:0007669"/>
    <property type="project" value="UniProtKB-KW"/>
</dbReference>
<keyword evidence="2 7" id="KW-0004">4Fe-4S</keyword>
<dbReference type="PROSITE" id="PS51318">
    <property type="entry name" value="TAT"/>
    <property type="match status" value="1"/>
</dbReference>
<dbReference type="EMBL" id="JAVIZN010000002">
    <property type="protein sequence ID" value="MDR6205195.1"/>
    <property type="molecule type" value="Genomic_DNA"/>
</dbReference>
<accession>A0ABD5CIX5</accession>
<keyword evidence="1 7" id="KW-0813">Transport</keyword>
<evidence type="ECO:0000256" key="8">
    <source>
        <dbReference type="SAM" id="SignalP"/>
    </source>
</evidence>
<dbReference type="Proteomes" id="UP001245184">
    <property type="component" value="Unassembled WGS sequence"/>
</dbReference>
<keyword evidence="8" id="KW-0732">Signal</keyword>
<sequence length="105" mass="11187">MKTSRRHFLLMSVSAGSSLVMSRVGFAASANANVLSERDPQALALGYKEDASKVDKAKYPQYAADQKCSTCSLFQGKAADAYGGCTLFGDKQVAAPGWCSSYTNM</sequence>
<dbReference type="PROSITE" id="PS51373">
    <property type="entry name" value="HIPIP"/>
    <property type="match status" value="1"/>
</dbReference>
<comment type="function">
    <text evidence="7">Specific class of high-redox-potential 4Fe-4S ferredoxins. Functions in anaerobic electron transport in most purple and in some other photosynthetic bacteria and in at least one genus (Paracoccus) of halophilic, denitrifying bacteria.</text>
</comment>
<dbReference type="Gene3D" id="4.10.490.10">
    <property type="entry name" value="High potential iron-sulphur protein"/>
    <property type="match status" value="1"/>
</dbReference>
<dbReference type="AlphaFoldDB" id="A0ABD5CIX5"/>
<proteinExistence type="inferred from homology"/>
<keyword evidence="3 7" id="KW-0479">Metal-binding</keyword>
<comment type="subunit">
    <text evidence="7">Homodimer.</text>
</comment>
<keyword evidence="6 7" id="KW-0411">Iron-sulfur</keyword>
<evidence type="ECO:0000256" key="6">
    <source>
        <dbReference type="ARBA" id="ARBA00023014"/>
    </source>
</evidence>
<name>A0ABD5CIX5_9BURK</name>
<dbReference type="RefSeq" id="WP_029967183.1">
    <property type="nucleotide sequence ID" value="NZ_ATXV01000002.1"/>
</dbReference>
<dbReference type="Pfam" id="PF01355">
    <property type="entry name" value="HIPIP"/>
    <property type="match status" value="1"/>
</dbReference>
<keyword evidence="5 7" id="KW-0408">Iron</keyword>
<evidence type="ECO:0000259" key="9">
    <source>
        <dbReference type="PROSITE" id="PS51373"/>
    </source>
</evidence>
<evidence type="ECO:0000256" key="7">
    <source>
        <dbReference type="RuleBase" id="RU000620"/>
    </source>
</evidence>
<comment type="caution">
    <text evidence="10">The sequence shown here is derived from an EMBL/GenBank/DDBJ whole genome shotgun (WGS) entry which is preliminary data.</text>
</comment>
<feature type="domain" description="High potential iron-sulfur proteins family profile" evidence="9">
    <location>
        <begin position="29"/>
        <end position="105"/>
    </location>
</feature>
<evidence type="ECO:0000256" key="2">
    <source>
        <dbReference type="ARBA" id="ARBA00022485"/>
    </source>
</evidence>
<comment type="similarity">
    <text evidence="7">Belongs to the high-potential iron-sulfur protein (HiPIP) family.</text>
</comment>
<protein>
    <recommendedName>
        <fullName evidence="7">High-potential iron-sulfur protein</fullName>
        <shortName evidence="7">HiPIP</shortName>
    </recommendedName>
</protein>
<keyword evidence="4 7" id="KW-0249">Electron transport</keyword>